<sequence>MQVFKSVVWFCAAVSLAACGAPEESAGEEALAQQDAALTTGTTQGCTYSINAATLPGTVPPRYNVSLTRAASATCPWPEATVTLDSGSYLFPARALLANSFGIAVTYTGKYSPSGSSPVSCGVRQIDPETLAVVRSSGIAVFLGSGNINSCHLDQTDGGATLVVYGTKNGRIYGETGSGNNYVATYYDFFTSTTAPVFFAY</sequence>
<dbReference type="RefSeq" id="WP_002633237.1">
    <property type="nucleotide sequence ID" value="NZ_CP012109.1"/>
</dbReference>
<dbReference type="KEGG" id="mym:A176_000319"/>
<dbReference type="EMBL" id="CP012109">
    <property type="protein sequence ID" value="AKQ63407.1"/>
    <property type="molecule type" value="Genomic_DNA"/>
</dbReference>
<keyword evidence="3" id="KW-1185">Reference proteome</keyword>
<evidence type="ECO:0000313" key="2">
    <source>
        <dbReference type="EMBL" id="AKQ63407.1"/>
    </source>
</evidence>
<reference evidence="2 3" key="1">
    <citation type="journal article" date="2016" name="PLoS ONE">
        <title>Complete Genome Sequence and Comparative Genomics of a Novel Myxobacterium Myxococcus hansupus.</title>
        <authorList>
            <person name="Sharma G."/>
            <person name="Narwani T."/>
            <person name="Subramanian S."/>
        </authorList>
    </citation>
    <scope>NUCLEOTIDE SEQUENCE [LARGE SCALE GENOMIC DNA]</scope>
    <source>
        <strain evidence="3">mixupus</strain>
    </source>
</reference>
<dbReference type="PROSITE" id="PS51257">
    <property type="entry name" value="PROKAR_LIPOPROTEIN"/>
    <property type="match status" value="1"/>
</dbReference>
<proteinExistence type="predicted"/>
<dbReference type="PATRIC" id="fig|1297742.4.peg.327"/>
<protein>
    <submittedName>
        <fullName evidence="2">Putative lipoprotein</fullName>
    </submittedName>
</protein>
<feature type="chain" id="PRO_5005212376" evidence="1">
    <location>
        <begin position="21"/>
        <end position="201"/>
    </location>
</feature>
<evidence type="ECO:0000313" key="3">
    <source>
        <dbReference type="Proteomes" id="UP000009026"/>
    </source>
</evidence>
<accession>A0A0H4X6A6</accession>
<dbReference type="Proteomes" id="UP000009026">
    <property type="component" value="Chromosome"/>
</dbReference>
<dbReference type="eggNOG" id="COG3055">
    <property type="taxonomic scope" value="Bacteria"/>
</dbReference>
<organism evidence="2 3">
    <name type="scientific">Pseudomyxococcus hansupus</name>
    <dbReference type="NCBI Taxonomy" id="1297742"/>
    <lineage>
        <taxon>Bacteria</taxon>
        <taxon>Pseudomonadati</taxon>
        <taxon>Myxococcota</taxon>
        <taxon>Myxococcia</taxon>
        <taxon>Myxococcales</taxon>
        <taxon>Cystobacterineae</taxon>
        <taxon>Myxococcaceae</taxon>
        <taxon>Pseudomyxococcus</taxon>
    </lineage>
</organism>
<evidence type="ECO:0000256" key="1">
    <source>
        <dbReference type="SAM" id="SignalP"/>
    </source>
</evidence>
<dbReference type="AlphaFoldDB" id="A0A0H4X6A6"/>
<feature type="signal peptide" evidence="1">
    <location>
        <begin position="1"/>
        <end position="20"/>
    </location>
</feature>
<gene>
    <name evidence="2" type="ORF">A176_000319</name>
</gene>
<keyword evidence="1" id="KW-0732">Signal</keyword>
<dbReference type="STRING" id="1297742.A176_000319"/>
<name>A0A0H4X6A6_9BACT</name>
<keyword evidence="2" id="KW-0449">Lipoprotein</keyword>